<sequence>MNIAATKASMRHLYLYTYLLLEEVKKKGRPIRLEWANIPTANIGPDPKDENGLLLQLSHMAATGSDEDATLLRALIAHEVLCHGNNTDFSVKPGAGLVGMISGRLEDPRGELLALQRFPGSKKVIREGIEILTKRGLYFGPDPQRQYHPAEILCGWLTTELRAELLDQTCLEQFGQDFRKLAIETFGTKLVNAIKTEALKGAHARNTQETVDTASRIVKLIEERKEEAEQETSEPETDQQGDQDGDVDNVEPPPAPAAEDSQTADSNTDKSDEQDDADGTGAGNSSTEGSDKGDDGELDSGGNDSGVGNNGADNSAGNEGGEDSQAHGSPGTDAGETGADASEPFEPSSDALQAALNDLLEAEQVDGGSYAKGLEDLLCEGNEAIALAKATGGSHTKEITEKPHNVTPSVQRRAALRSDSRALSASLALRMSDLLESIGQVRRRNSSDGRLRPSRIWKAAIGDLQICRTKTRQEEIDTCVYLLGDESGSMFEVFGEMKRYQAAGRVAMAAGDVLDEANIPFALATFDDKIRQWKGFDDDWSRSAACYTPTHQGNTNTDTAVVWSLKKFAGRTESRKILIVFLDGDPGDLDKLNAAIYEANHSFGVEVRFILIGTQHLNDFKNVTAPYGVATTPKELAEAVFGALEAAII</sequence>
<dbReference type="RefSeq" id="WP_326507218.1">
    <property type="nucleotide sequence ID" value="NZ_JAWIIV010000011.1"/>
</dbReference>
<dbReference type="Gene3D" id="3.40.50.410">
    <property type="entry name" value="von Willebrand factor, type A domain"/>
    <property type="match status" value="1"/>
</dbReference>
<gene>
    <name evidence="3" type="ORF">RY831_15160</name>
</gene>
<name>A0ABU6JA24_9BURK</name>
<evidence type="ECO:0000313" key="4">
    <source>
        <dbReference type="Proteomes" id="UP001352263"/>
    </source>
</evidence>
<dbReference type="InterPro" id="IPR036465">
    <property type="entry name" value="vWFA_dom_sf"/>
</dbReference>
<keyword evidence="4" id="KW-1185">Reference proteome</keyword>
<dbReference type="EMBL" id="JAWIIV010000011">
    <property type="protein sequence ID" value="MEC4720500.1"/>
    <property type="molecule type" value="Genomic_DNA"/>
</dbReference>
<dbReference type="InterPro" id="IPR002035">
    <property type="entry name" value="VWF_A"/>
</dbReference>
<protein>
    <recommendedName>
        <fullName evidence="2">VWFA domain-containing protein</fullName>
    </recommendedName>
</protein>
<dbReference type="SUPFAM" id="SSF53300">
    <property type="entry name" value="vWA-like"/>
    <property type="match status" value="1"/>
</dbReference>
<feature type="domain" description="VWFA" evidence="2">
    <location>
        <begin position="480"/>
        <end position="621"/>
    </location>
</feature>
<dbReference type="Proteomes" id="UP001352263">
    <property type="component" value="Unassembled WGS sequence"/>
</dbReference>
<feature type="compositionally biased region" description="Acidic residues" evidence="1">
    <location>
        <begin position="228"/>
        <end position="249"/>
    </location>
</feature>
<accession>A0ABU6JA24</accession>
<evidence type="ECO:0000256" key="1">
    <source>
        <dbReference type="SAM" id="MobiDB-lite"/>
    </source>
</evidence>
<comment type="caution">
    <text evidence="3">The sequence shown here is derived from an EMBL/GenBank/DDBJ whole genome shotgun (WGS) entry which is preliminary data.</text>
</comment>
<dbReference type="Pfam" id="PF00092">
    <property type="entry name" value="VWA"/>
    <property type="match status" value="1"/>
</dbReference>
<feature type="region of interest" description="Disordered" evidence="1">
    <location>
        <begin position="225"/>
        <end position="346"/>
    </location>
</feature>
<organism evidence="3 4">
    <name type="scientific">Noviherbaspirillum album</name>
    <dbReference type="NCBI Taxonomy" id="3080276"/>
    <lineage>
        <taxon>Bacteria</taxon>
        <taxon>Pseudomonadati</taxon>
        <taxon>Pseudomonadota</taxon>
        <taxon>Betaproteobacteria</taxon>
        <taxon>Burkholderiales</taxon>
        <taxon>Oxalobacteraceae</taxon>
        <taxon>Noviherbaspirillum</taxon>
    </lineage>
</organism>
<reference evidence="3 4" key="1">
    <citation type="submission" date="2023-10" db="EMBL/GenBank/DDBJ databases">
        <title>Noviherbaspirillum sp. CPCC 100848 genome assembly.</title>
        <authorList>
            <person name="Li X.Y."/>
            <person name="Fang X.M."/>
        </authorList>
    </citation>
    <scope>NUCLEOTIDE SEQUENCE [LARGE SCALE GENOMIC DNA]</scope>
    <source>
        <strain evidence="3 4">CPCC 100848</strain>
    </source>
</reference>
<proteinExistence type="predicted"/>
<evidence type="ECO:0000259" key="2">
    <source>
        <dbReference type="Pfam" id="PF00092"/>
    </source>
</evidence>
<evidence type="ECO:0000313" key="3">
    <source>
        <dbReference type="EMBL" id="MEC4720500.1"/>
    </source>
</evidence>